<accession>A0A7S1TAX8</accession>
<reference evidence="2" key="1">
    <citation type="submission" date="2021-01" db="EMBL/GenBank/DDBJ databases">
        <authorList>
            <person name="Corre E."/>
            <person name="Pelletier E."/>
            <person name="Niang G."/>
            <person name="Scheremetjew M."/>
            <person name="Finn R."/>
            <person name="Kale V."/>
            <person name="Holt S."/>
            <person name="Cochrane G."/>
            <person name="Meng A."/>
            <person name="Brown T."/>
            <person name="Cohen L."/>
        </authorList>
    </citation>
    <scope>NUCLEOTIDE SEQUENCE</scope>
    <source>
        <strain evidence="2">SAG 36.94</strain>
    </source>
</reference>
<keyword evidence="1" id="KW-0732">Signal</keyword>
<dbReference type="SUPFAM" id="SSF69318">
    <property type="entry name" value="Integrin alpha N-terminal domain"/>
    <property type="match status" value="1"/>
</dbReference>
<dbReference type="InterPro" id="IPR013517">
    <property type="entry name" value="FG-GAP"/>
</dbReference>
<evidence type="ECO:0000313" key="2">
    <source>
        <dbReference type="EMBL" id="CAD9230667.1"/>
    </source>
</evidence>
<organism evidence="2">
    <name type="scientific">Compsopogon caeruleus</name>
    <dbReference type="NCBI Taxonomy" id="31354"/>
    <lineage>
        <taxon>Eukaryota</taxon>
        <taxon>Rhodophyta</taxon>
        <taxon>Compsopogonophyceae</taxon>
        <taxon>Compsopogonales</taxon>
        <taxon>Compsopogonaceae</taxon>
        <taxon>Compsopogon</taxon>
    </lineage>
</organism>
<sequence length="486" mass="52257">MDVGIMYTPQDKTSGPTIADLDQDGYLDIIQSQHARYPVEVYYGSAANTFRRTLAFVDRGDRHGTAAGDVDGNGKPDILLAIGGSNGLNPVSPRESRTAQNGTLVSVDEITAGLEGRSLRGVAARFLDMDRDGDLDLFVLSRLPLNRSNQSVHAVYRNLPEGKFQLVPFTGIERCTSQTGFLVTDFDSDGNPDIFLLTPQVRLFKGDGNMGFSEVTNCALPPGIRQRGPFGGAVQLDIDNDGDMDILFSGGLRLKGSVSNGSDLLLENLSEKVSSTGCVLRYQDISSSANLRTSGARHGITVADFNNDGFIDVFMPEVGPGHQRIGDTMMLNLGNKRFVRYTDHGANGPLGGDPTFPMGAQAFDYNQDGKVDIVVASRYNSAGVVNGFLRLFENQSNGGNYLIVKVPVSIGGMTTMDALLTLSTPQGSFYRRVGSVGEFRTQSFIDQVHFGLGSLTLATSISIKLMTGEVLSAPVGEVNRVITPSW</sequence>
<protein>
    <recommendedName>
        <fullName evidence="3">ASPIC/UnbV domain-containing protein</fullName>
    </recommendedName>
</protein>
<dbReference type="EMBL" id="HBGH01004965">
    <property type="protein sequence ID" value="CAD9230667.1"/>
    <property type="molecule type" value="Transcribed_RNA"/>
</dbReference>
<evidence type="ECO:0008006" key="3">
    <source>
        <dbReference type="Google" id="ProtNLM"/>
    </source>
</evidence>
<dbReference type="PANTHER" id="PTHR46580:SF4">
    <property type="entry name" value="ATP_GTP-BINDING PROTEIN"/>
    <property type="match status" value="1"/>
</dbReference>
<dbReference type="Pfam" id="PF13517">
    <property type="entry name" value="FG-GAP_3"/>
    <property type="match status" value="2"/>
</dbReference>
<name>A0A7S1TAX8_9RHOD</name>
<gene>
    <name evidence="2" type="ORF">CCAE0312_LOCUS2720</name>
</gene>
<dbReference type="InterPro" id="IPR028994">
    <property type="entry name" value="Integrin_alpha_N"/>
</dbReference>
<dbReference type="PANTHER" id="PTHR46580">
    <property type="entry name" value="SENSOR KINASE-RELATED"/>
    <property type="match status" value="1"/>
</dbReference>
<evidence type="ECO:0000256" key="1">
    <source>
        <dbReference type="ARBA" id="ARBA00022729"/>
    </source>
</evidence>
<proteinExistence type="predicted"/>
<dbReference type="AlphaFoldDB" id="A0A7S1TAX8"/>
<dbReference type="Gene3D" id="2.130.10.130">
    <property type="entry name" value="Integrin alpha, N-terminal"/>
    <property type="match status" value="2"/>
</dbReference>